<sequence length="171" mass="18567">MADPNRSWKPSFRGGPGGFRNPAYNPYHIPARGRFSGPHRNRTLIVNNNSKPAEDTNEQTETQAGSGYVPSNPPTPVYSYVKPGYNPKTPTFAPTPTPNGVHEIDVNNISFRLTEGGSKLVRITAPSDDLPTPNEVTIGGIQFLKSASGNLYRIDRIQAKRSAPLILLPSG</sequence>
<evidence type="ECO:0000313" key="3">
    <source>
        <dbReference type="Proteomes" id="UP000799640"/>
    </source>
</evidence>
<protein>
    <submittedName>
        <fullName evidence="2">Uncharacterized protein</fullName>
    </submittedName>
</protein>
<dbReference type="Proteomes" id="UP000799640">
    <property type="component" value="Unassembled WGS sequence"/>
</dbReference>
<keyword evidence="3" id="KW-1185">Reference proteome</keyword>
<organism evidence="2 3">
    <name type="scientific">Trichodelitschia bisporula</name>
    <dbReference type="NCBI Taxonomy" id="703511"/>
    <lineage>
        <taxon>Eukaryota</taxon>
        <taxon>Fungi</taxon>
        <taxon>Dikarya</taxon>
        <taxon>Ascomycota</taxon>
        <taxon>Pezizomycotina</taxon>
        <taxon>Dothideomycetes</taxon>
        <taxon>Dothideomycetes incertae sedis</taxon>
        <taxon>Phaeotrichales</taxon>
        <taxon>Phaeotrichaceae</taxon>
        <taxon>Trichodelitschia</taxon>
    </lineage>
</organism>
<gene>
    <name evidence="2" type="ORF">EJ06DRAFT_302603</name>
</gene>
<evidence type="ECO:0000256" key="1">
    <source>
        <dbReference type="SAM" id="MobiDB-lite"/>
    </source>
</evidence>
<proteinExistence type="predicted"/>
<dbReference type="EMBL" id="ML996689">
    <property type="protein sequence ID" value="KAF2404006.1"/>
    <property type="molecule type" value="Genomic_DNA"/>
</dbReference>
<dbReference type="OrthoDB" id="410307at2759"/>
<accession>A0A6G1I7A8</accession>
<reference evidence="2" key="1">
    <citation type="journal article" date="2020" name="Stud. Mycol.">
        <title>101 Dothideomycetes genomes: a test case for predicting lifestyles and emergence of pathogens.</title>
        <authorList>
            <person name="Haridas S."/>
            <person name="Albert R."/>
            <person name="Binder M."/>
            <person name="Bloem J."/>
            <person name="Labutti K."/>
            <person name="Salamov A."/>
            <person name="Andreopoulos B."/>
            <person name="Baker S."/>
            <person name="Barry K."/>
            <person name="Bills G."/>
            <person name="Bluhm B."/>
            <person name="Cannon C."/>
            <person name="Castanera R."/>
            <person name="Culley D."/>
            <person name="Daum C."/>
            <person name="Ezra D."/>
            <person name="Gonzalez J."/>
            <person name="Henrissat B."/>
            <person name="Kuo A."/>
            <person name="Liang C."/>
            <person name="Lipzen A."/>
            <person name="Lutzoni F."/>
            <person name="Magnuson J."/>
            <person name="Mondo S."/>
            <person name="Nolan M."/>
            <person name="Ohm R."/>
            <person name="Pangilinan J."/>
            <person name="Park H.-J."/>
            <person name="Ramirez L."/>
            <person name="Alfaro M."/>
            <person name="Sun H."/>
            <person name="Tritt A."/>
            <person name="Yoshinaga Y."/>
            <person name="Zwiers L.-H."/>
            <person name="Turgeon B."/>
            <person name="Goodwin S."/>
            <person name="Spatafora J."/>
            <person name="Crous P."/>
            <person name="Grigoriev I."/>
        </authorList>
    </citation>
    <scope>NUCLEOTIDE SEQUENCE</scope>
    <source>
        <strain evidence="2">CBS 262.69</strain>
    </source>
</reference>
<name>A0A6G1I7A8_9PEZI</name>
<evidence type="ECO:0000313" key="2">
    <source>
        <dbReference type="EMBL" id="KAF2404006.1"/>
    </source>
</evidence>
<feature type="region of interest" description="Disordered" evidence="1">
    <location>
        <begin position="1"/>
        <end position="82"/>
    </location>
</feature>
<dbReference type="AlphaFoldDB" id="A0A6G1I7A8"/>